<evidence type="ECO:0000313" key="1">
    <source>
        <dbReference type="EMBL" id="TVU21611.1"/>
    </source>
</evidence>
<feature type="non-terminal residue" evidence="1">
    <location>
        <position position="1"/>
    </location>
</feature>
<dbReference type="PANTHER" id="PTHR33373">
    <property type="entry name" value="OS07G0479600 PROTEIN"/>
    <property type="match status" value="1"/>
</dbReference>
<dbReference type="OrthoDB" id="1896025at2759"/>
<name>A0A5J9UEE3_9POAL</name>
<organism evidence="1 2">
    <name type="scientific">Eragrostis curvula</name>
    <name type="common">weeping love grass</name>
    <dbReference type="NCBI Taxonomy" id="38414"/>
    <lineage>
        <taxon>Eukaryota</taxon>
        <taxon>Viridiplantae</taxon>
        <taxon>Streptophyta</taxon>
        <taxon>Embryophyta</taxon>
        <taxon>Tracheophyta</taxon>
        <taxon>Spermatophyta</taxon>
        <taxon>Magnoliopsida</taxon>
        <taxon>Liliopsida</taxon>
        <taxon>Poales</taxon>
        <taxon>Poaceae</taxon>
        <taxon>PACMAD clade</taxon>
        <taxon>Chloridoideae</taxon>
        <taxon>Eragrostideae</taxon>
        <taxon>Eragrostidinae</taxon>
        <taxon>Eragrostis</taxon>
    </lineage>
</organism>
<sequence length="244" mass="27100">MGTRGGGGGSASRVGDLDVDLRDRWDWGSIPRLLSSVCLFFCSGWVRFHPASPAVKLASGRRRSRAAASEPAAYDVPMVNLIFHYYANCLRVQTLSKQSRGCFGCCDKTVKKLGELSKTLLTHDQLTVGEPFWSTTTIDVSQSDLKGFPPIETARWSFEQHGGGSSYRLPLFESGSSQGLPLLESGNSHTLPLLESGSSHRVPESFNHGRALWEQTREEWTEIRRLRPKVKEVREPVLRPVLLS</sequence>
<reference evidence="1 2" key="1">
    <citation type="journal article" date="2019" name="Sci. Rep.">
        <title>A high-quality genome of Eragrostis curvula grass provides insights into Poaceae evolution and supports new strategies to enhance forage quality.</title>
        <authorList>
            <person name="Carballo J."/>
            <person name="Santos B.A.C.M."/>
            <person name="Zappacosta D."/>
            <person name="Garbus I."/>
            <person name="Selva J.P."/>
            <person name="Gallo C.A."/>
            <person name="Diaz A."/>
            <person name="Albertini E."/>
            <person name="Caccamo M."/>
            <person name="Echenique V."/>
        </authorList>
    </citation>
    <scope>NUCLEOTIDE SEQUENCE [LARGE SCALE GENOMIC DNA]</scope>
    <source>
        <strain evidence="2">cv. Victoria</strain>
        <tissue evidence="1">Leaf</tissue>
    </source>
</reference>
<evidence type="ECO:0000313" key="2">
    <source>
        <dbReference type="Proteomes" id="UP000324897"/>
    </source>
</evidence>
<evidence type="ECO:0008006" key="3">
    <source>
        <dbReference type="Google" id="ProtNLM"/>
    </source>
</evidence>
<keyword evidence="2" id="KW-1185">Reference proteome</keyword>
<dbReference type="AlphaFoldDB" id="A0A5J9UEE3"/>
<comment type="caution">
    <text evidence="1">The sequence shown here is derived from an EMBL/GenBank/DDBJ whole genome shotgun (WGS) entry which is preliminary data.</text>
</comment>
<dbReference type="PANTHER" id="PTHR33373:SF18">
    <property type="entry name" value="OS01G0172300 PROTEIN"/>
    <property type="match status" value="1"/>
</dbReference>
<accession>A0A5J9UEE3</accession>
<gene>
    <name evidence="1" type="ORF">EJB05_31260</name>
</gene>
<protein>
    <recommendedName>
        <fullName evidence="3">DUF4050 domain-containing protein</fullName>
    </recommendedName>
</protein>
<dbReference type="Proteomes" id="UP000324897">
    <property type="component" value="Unassembled WGS sequence"/>
</dbReference>
<dbReference type="Gramene" id="TVU21611">
    <property type="protein sequence ID" value="TVU21611"/>
    <property type="gene ID" value="EJB05_31260"/>
</dbReference>
<proteinExistence type="predicted"/>
<dbReference type="EMBL" id="RWGY01000026">
    <property type="protein sequence ID" value="TVU21611.1"/>
    <property type="molecule type" value="Genomic_DNA"/>
</dbReference>